<dbReference type="Proteomes" id="UP000297597">
    <property type="component" value="Unassembled WGS sequence"/>
</dbReference>
<dbReference type="RefSeq" id="WP_134213002.1">
    <property type="nucleotide sequence ID" value="NZ_QFFZ01000008.1"/>
</dbReference>
<comment type="caution">
    <text evidence="2">The sequence shown here is derived from an EMBL/GenBank/DDBJ whole genome shotgun (WGS) entry which is preliminary data.</text>
</comment>
<reference evidence="2 3" key="1">
    <citation type="journal article" date="2018" name="Environ. Microbiol.">
        <title>Novel energy conservation strategies and behaviour of Pelotomaculum schinkii driving syntrophic propionate catabolism.</title>
        <authorList>
            <person name="Hidalgo-Ahumada C.A.P."/>
            <person name="Nobu M.K."/>
            <person name="Narihiro T."/>
            <person name="Tamaki H."/>
            <person name="Liu W.T."/>
            <person name="Kamagata Y."/>
            <person name="Stams A.J.M."/>
            <person name="Imachi H."/>
            <person name="Sousa D.Z."/>
        </authorList>
    </citation>
    <scope>NUCLEOTIDE SEQUENCE [LARGE SCALE GENOMIC DNA]</scope>
    <source>
        <strain evidence="2 3">MGP</strain>
    </source>
</reference>
<evidence type="ECO:0000313" key="3">
    <source>
        <dbReference type="Proteomes" id="UP000297597"/>
    </source>
</evidence>
<dbReference type="AlphaFoldDB" id="A0A4Y7RU29"/>
<sequence length="101" mass="10958">MKKVFNPMLFLMSYAPDVEKNMEIIMSILQATTESLKNIKSGIDNFHTSVLRVASVMPNSPLNQKQPASVSEPVTGPVPSGDAVSADPALQIQMPPQNSME</sequence>
<organism evidence="2 3">
    <name type="scientific">Pelotomaculum propionicicum</name>
    <dbReference type="NCBI Taxonomy" id="258475"/>
    <lineage>
        <taxon>Bacteria</taxon>
        <taxon>Bacillati</taxon>
        <taxon>Bacillota</taxon>
        <taxon>Clostridia</taxon>
        <taxon>Eubacteriales</taxon>
        <taxon>Desulfotomaculaceae</taxon>
        <taxon>Pelotomaculum</taxon>
    </lineage>
</organism>
<protein>
    <submittedName>
        <fullName evidence="2">Uncharacterized protein</fullName>
    </submittedName>
</protein>
<proteinExistence type="predicted"/>
<name>A0A4Y7RU29_9FIRM</name>
<dbReference type="OrthoDB" id="9953473at2"/>
<dbReference type="EMBL" id="QFFZ01000008">
    <property type="protein sequence ID" value="TEB12239.1"/>
    <property type="molecule type" value="Genomic_DNA"/>
</dbReference>
<feature type="region of interest" description="Disordered" evidence="1">
    <location>
        <begin position="61"/>
        <end position="101"/>
    </location>
</feature>
<evidence type="ECO:0000256" key="1">
    <source>
        <dbReference type="SAM" id="MobiDB-lite"/>
    </source>
</evidence>
<accession>A0A4Y7RU29</accession>
<evidence type="ECO:0000313" key="2">
    <source>
        <dbReference type="EMBL" id="TEB12239.1"/>
    </source>
</evidence>
<gene>
    <name evidence="2" type="ORF">Pmgp_01130</name>
</gene>
<keyword evidence="3" id="KW-1185">Reference proteome</keyword>